<proteinExistence type="predicted"/>
<organism evidence="1 2">
    <name type="scientific">Tanacetum coccineum</name>
    <dbReference type="NCBI Taxonomy" id="301880"/>
    <lineage>
        <taxon>Eukaryota</taxon>
        <taxon>Viridiplantae</taxon>
        <taxon>Streptophyta</taxon>
        <taxon>Embryophyta</taxon>
        <taxon>Tracheophyta</taxon>
        <taxon>Spermatophyta</taxon>
        <taxon>Magnoliopsida</taxon>
        <taxon>eudicotyledons</taxon>
        <taxon>Gunneridae</taxon>
        <taxon>Pentapetalae</taxon>
        <taxon>asterids</taxon>
        <taxon>campanulids</taxon>
        <taxon>Asterales</taxon>
        <taxon>Asteraceae</taxon>
        <taxon>Asteroideae</taxon>
        <taxon>Anthemideae</taxon>
        <taxon>Anthemidinae</taxon>
        <taxon>Tanacetum</taxon>
    </lineage>
</organism>
<protein>
    <recommendedName>
        <fullName evidence="3">Retrotransposon gag protein</fullName>
    </recommendedName>
</protein>
<dbReference type="EMBL" id="BQNB010021512">
    <property type="protein sequence ID" value="GJU07177.1"/>
    <property type="molecule type" value="Genomic_DNA"/>
</dbReference>
<dbReference type="Proteomes" id="UP001151760">
    <property type="component" value="Unassembled WGS sequence"/>
</dbReference>
<accession>A0ABQ5J3X6</accession>
<name>A0ABQ5J3X6_9ASTR</name>
<evidence type="ECO:0008006" key="3">
    <source>
        <dbReference type="Google" id="ProtNLM"/>
    </source>
</evidence>
<evidence type="ECO:0000313" key="2">
    <source>
        <dbReference type="Proteomes" id="UP001151760"/>
    </source>
</evidence>
<comment type="caution">
    <text evidence="1">The sequence shown here is derived from an EMBL/GenBank/DDBJ whole genome shotgun (WGS) entry which is preliminary data.</text>
</comment>
<reference evidence="1" key="1">
    <citation type="journal article" date="2022" name="Int. J. Mol. Sci.">
        <title>Draft Genome of Tanacetum Coccineum: Genomic Comparison of Closely Related Tanacetum-Family Plants.</title>
        <authorList>
            <person name="Yamashiro T."/>
            <person name="Shiraishi A."/>
            <person name="Nakayama K."/>
            <person name="Satake H."/>
        </authorList>
    </citation>
    <scope>NUCLEOTIDE SEQUENCE</scope>
</reference>
<sequence length="285" mass="32513">MRWISSGEGTSNRGGAGSQYGRLTKFEFSMFHEEDVYGWLYRVNLFFLLDSIADNQKVSIIFFDYVFEDPIVELKNLKQVTTIQLYQEQFEALTNKVELSEAYAISLFIGGLKDEISMSVRIFKPNTLVDVYCLSKMQEATLLVTKSRQTPLLPTPKAPYENTNSYANRSVAYLPGNTTTTLALPAPPNTGTKPTYVQNRKQLTQKEITDKRDKNLCFYCDEKFVIRHKCNGQLFSLEIYADSALGDYILEELAEELMVQNFGETMIEEPLISLHAMTGRVHTKL</sequence>
<evidence type="ECO:0000313" key="1">
    <source>
        <dbReference type="EMBL" id="GJU07177.1"/>
    </source>
</evidence>
<reference evidence="1" key="2">
    <citation type="submission" date="2022-01" db="EMBL/GenBank/DDBJ databases">
        <authorList>
            <person name="Yamashiro T."/>
            <person name="Shiraishi A."/>
            <person name="Satake H."/>
            <person name="Nakayama K."/>
        </authorList>
    </citation>
    <scope>NUCLEOTIDE SEQUENCE</scope>
</reference>
<keyword evidence="2" id="KW-1185">Reference proteome</keyword>
<gene>
    <name evidence="1" type="ORF">Tco_1123607</name>
</gene>